<keyword evidence="1" id="KW-0812">Transmembrane</keyword>
<gene>
    <name evidence="2" type="ORF">SNE25_22450</name>
</gene>
<feature type="transmembrane region" description="Helical" evidence="1">
    <location>
        <begin position="6"/>
        <end position="26"/>
    </location>
</feature>
<evidence type="ECO:0000313" key="2">
    <source>
        <dbReference type="EMBL" id="WPU92085.1"/>
    </source>
</evidence>
<proteinExistence type="predicted"/>
<dbReference type="RefSeq" id="WP_321561251.1">
    <property type="nucleotide sequence ID" value="NZ_CP139558.1"/>
</dbReference>
<accession>A0ABZ0TFX9</accession>
<keyword evidence="1" id="KW-1133">Transmembrane helix</keyword>
<evidence type="ECO:0000313" key="3">
    <source>
        <dbReference type="Proteomes" id="UP001324380"/>
    </source>
</evidence>
<reference evidence="2 3" key="1">
    <citation type="submission" date="2023-11" db="EMBL/GenBank/DDBJ databases">
        <title>Analysis of the Genomes of Mucilaginibacter gossypii cycad 4 and M. sabulilitoris SNA2: microbes with the potential for plant growth promotion.</title>
        <authorList>
            <person name="Hirsch A.M."/>
            <person name="Humm E."/>
            <person name="Rubbi M."/>
            <person name="Del Vecchio G."/>
            <person name="Ha S.M."/>
            <person name="Pellegrini M."/>
            <person name="Gunsalus R.P."/>
        </authorList>
    </citation>
    <scope>NUCLEOTIDE SEQUENCE [LARGE SCALE GENOMIC DNA]</scope>
    <source>
        <strain evidence="2 3">SNA2</strain>
    </source>
</reference>
<protein>
    <recommendedName>
        <fullName evidence="4">DUF4446 family protein</fullName>
    </recommendedName>
</protein>
<keyword evidence="1" id="KW-0472">Membrane</keyword>
<evidence type="ECO:0008006" key="4">
    <source>
        <dbReference type="Google" id="ProtNLM"/>
    </source>
</evidence>
<dbReference type="EMBL" id="CP139558">
    <property type="protein sequence ID" value="WPU92085.1"/>
    <property type="molecule type" value="Genomic_DNA"/>
</dbReference>
<evidence type="ECO:0000256" key="1">
    <source>
        <dbReference type="SAM" id="Phobius"/>
    </source>
</evidence>
<organism evidence="2 3">
    <name type="scientific">Mucilaginibacter sabulilitoris</name>
    <dbReference type="NCBI Taxonomy" id="1173583"/>
    <lineage>
        <taxon>Bacteria</taxon>
        <taxon>Pseudomonadati</taxon>
        <taxon>Bacteroidota</taxon>
        <taxon>Sphingobacteriia</taxon>
        <taxon>Sphingobacteriales</taxon>
        <taxon>Sphingobacteriaceae</taxon>
        <taxon>Mucilaginibacter</taxon>
    </lineage>
</organism>
<name>A0ABZ0TFX9_9SPHI</name>
<keyword evidence="3" id="KW-1185">Reference proteome</keyword>
<dbReference type="Proteomes" id="UP001324380">
    <property type="component" value="Chromosome"/>
</dbReference>
<sequence length="155" mass="17738">MNHVSESALVVGILLLIFIVPVYVVARLSRKKRQAKLIEQLQTVVSSHQLDLTHSELLDNKIIGWSKEDKMLLFAVHHDDGVIINDLSAASRAYVIRNMNGSAVKSVMLQIADNNNMILCGIPFYEQFTDNELKLKRLETQARDWEQLLNVHFKR</sequence>